<evidence type="ECO:0000256" key="1">
    <source>
        <dbReference type="ARBA" id="ARBA00001941"/>
    </source>
</evidence>
<evidence type="ECO:0000313" key="10">
    <source>
        <dbReference type="EMBL" id="MBP1919174.1"/>
    </source>
</evidence>
<comment type="similarity">
    <text evidence="4">Belongs to the peptidase M29 family.</text>
</comment>
<evidence type="ECO:0000313" key="11">
    <source>
        <dbReference type="Proteomes" id="UP001519271"/>
    </source>
</evidence>
<evidence type="ECO:0000256" key="3">
    <source>
        <dbReference type="ARBA" id="ARBA00001947"/>
    </source>
</evidence>
<comment type="cofactor">
    <cofactor evidence="1">
        <name>Co(2+)</name>
        <dbReference type="ChEBI" id="CHEBI:48828"/>
    </cofactor>
</comment>
<sequence length="371" mass="41857">MKDPRISKLAWNLINYSTRLKEGEKVLIECSGLEHELVSAIVEEAYKVKALPFVTIKDARVQRSLLMGATKDQLDLMAKYESARMEDMDAYIGIRSGMNISETSDVPSEKMDLYSKYFMHPVHFDIRVNKTKWTVLRYPSPSMAQAAGKSTEAFEDFYFDVCNLDYSKMSEAMDSLVSLMEKTDRVRLIAQGTDISFSIKGIPVIKCSGEMNIPDGEVYTAPVKDSVNGVISYNAPSLYQGFTYENIRLEFKDGKIISAASNDTDRINKVFDTDDGARYVGEFAIGVNPYILTPMKDTLFDEKIAGSIHFTPGNSYEDADNTNRSAVHWDLVLIQRPEYGGGEIWFDDVLIRKDGLFVHEDLLKLNPESLI</sequence>
<dbReference type="Pfam" id="PF02073">
    <property type="entry name" value="Peptidase_M29"/>
    <property type="match status" value="1"/>
</dbReference>
<dbReference type="Gene3D" id="3.40.1830.10">
    <property type="entry name" value="Thermophilic metalloprotease (M29)"/>
    <property type="match status" value="1"/>
</dbReference>
<keyword evidence="7" id="KW-0479">Metal-binding</keyword>
<comment type="cofactor">
    <cofactor evidence="2">
        <name>Mg(2+)</name>
        <dbReference type="ChEBI" id="CHEBI:18420"/>
    </cofactor>
</comment>
<keyword evidence="9" id="KW-0482">Metalloprotease</keyword>
<keyword evidence="5 10" id="KW-0031">Aminopeptidase</keyword>
<evidence type="ECO:0000256" key="4">
    <source>
        <dbReference type="ARBA" id="ARBA00008236"/>
    </source>
</evidence>
<dbReference type="EMBL" id="JAGGKC010000012">
    <property type="protein sequence ID" value="MBP1919174.1"/>
    <property type="molecule type" value="Genomic_DNA"/>
</dbReference>
<proteinExistence type="inferred from homology"/>
<evidence type="ECO:0000256" key="5">
    <source>
        <dbReference type="ARBA" id="ARBA00022438"/>
    </source>
</evidence>
<comment type="caution">
    <text evidence="10">The sequence shown here is derived from an EMBL/GenBank/DDBJ whole genome shotgun (WGS) entry which is preliminary data.</text>
</comment>
<dbReference type="PANTHER" id="PTHR34448">
    <property type="entry name" value="AMINOPEPTIDASE"/>
    <property type="match status" value="1"/>
</dbReference>
<accession>A0ABS4G3R5</accession>
<dbReference type="GO" id="GO:0004177">
    <property type="term" value="F:aminopeptidase activity"/>
    <property type="evidence" value="ECO:0007669"/>
    <property type="project" value="UniProtKB-KW"/>
</dbReference>
<dbReference type="EC" id="3.4.11.-" evidence="10"/>
<evidence type="ECO:0000256" key="2">
    <source>
        <dbReference type="ARBA" id="ARBA00001946"/>
    </source>
</evidence>
<comment type="cofactor">
    <cofactor evidence="3">
        <name>Zn(2+)</name>
        <dbReference type="ChEBI" id="CHEBI:29105"/>
    </cofactor>
</comment>
<gene>
    <name evidence="10" type="ORF">J2Z34_001662</name>
</gene>
<evidence type="ECO:0000256" key="7">
    <source>
        <dbReference type="ARBA" id="ARBA00022723"/>
    </source>
</evidence>
<dbReference type="Proteomes" id="UP001519271">
    <property type="component" value="Unassembled WGS sequence"/>
</dbReference>
<dbReference type="InterPro" id="IPR035097">
    <property type="entry name" value="M29_N-terminal"/>
</dbReference>
<protein>
    <submittedName>
        <fullName evidence="10">Aminopeptidase</fullName>
        <ecNumber evidence="10">3.4.11.-</ecNumber>
    </submittedName>
</protein>
<keyword evidence="8 10" id="KW-0378">Hydrolase</keyword>
<dbReference type="RefSeq" id="WP_209459383.1">
    <property type="nucleotide sequence ID" value="NZ_JAGGKC010000012.1"/>
</dbReference>
<name>A0ABS4G3R5_9CLOT</name>
<organism evidence="10 11">
    <name type="scientific">Youngiibacter multivorans</name>
    <dbReference type="NCBI Taxonomy" id="937251"/>
    <lineage>
        <taxon>Bacteria</taxon>
        <taxon>Bacillati</taxon>
        <taxon>Bacillota</taxon>
        <taxon>Clostridia</taxon>
        <taxon>Eubacteriales</taxon>
        <taxon>Clostridiaceae</taxon>
        <taxon>Youngiibacter</taxon>
    </lineage>
</organism>
<evidence type="ECO:0000256" key="6">
    <source>
        <dbReference type="ARBA" id="ARBA00022670"/>
    </source>
</evidence>
<dbReference type="SUPFAM" id="SSF144052">
    <property type="entry name" value="Thermophilic metalloprotease-like"/>
    <property type="match status" value="1"/>
</dbReference>
<keyword evidence="6" id="KW-0645">Protease</keyword>
<dbReference type="PANTHER" id="PTHR34448:SF1">
    <property type="entry name" value="BLL6088 PROTEIN"/>
    <property type="match status" value="1"/>
</dbReference>
<reference evidence="10 11" key="1">
    <citation type="submission" date="2021-03" db="EMBL/GenBank/DDBJ databases">
        <title>Genomic Encyclopedia of Type Strains, Phase IV (KMG-IV): sequencing the most valuable type-strain genomes for metagenomic binning, comparative biology and taxonomic classification.</title>
        <authorList>
            <person name="Goeker M."/>
        </authorList>
    </citation>
    <scope>NUCLEOTIDE SEQUENCE [LARGE SCALE GENOMIC DNA]</scope>
    <source>
        <strain evidence="10 11">DSM 6139</strain>
    </source>
</reference>
<keyword evidence="11" id="KW-1185">Reference proteome</keyword>
<evidence type="ECO:0000256" key="9">
    <source>
        <dbReference type="ARBA" id="ARBA00023049"/>
    </source>
</evidence>
<dbReference type="InterPro" id="IPR052170">
    <property type="entry name" value="M29_Exopeptidase"/>
</dbReference>
<dbReference type="InterPro" id="IPR000787">
    <property type="entry name" value="Peptidase_M29"/>
</dbReference>
<evidence type="ECO:0000256" key="8">
    <source>
        <dbReference type="ARBA" id="ARBA00022801"/>
    </source>
</evidence>